<feature type="region of interest" description="Disordered" evidence="1">
    <location>
        <begin position="1"/>
        <end position="24"/>
    </location>
</feature>
<name>A0AAD9HG25_9PEZI</name>
<organism evidence="2 3">
    <name type="scientific">Colletotrichum zoysiae</name>
    <dbReference type="NCBI Taxonomy" id="1216348"/>
    <lineage>
        <taxon>Eukaryota</taxon>
        <taxon>Fungi</taxon>
        <taxon>Dikarya</taxon>
        <taxon>Ascomycota</taxon>
        <taxon>Pezizomycotina</taxon>
        <taxon>Sordariomycetes</taxon>
        <taxon>Hypocreomycetidae</taxon>
        <taxon>Glomerellales</taxon>
        <taxon>Glomerellaceae</taxon>
        <taxon>Colletotrichum</taxon>
        <taxon>Colletotrichum graminicola species complex</taxon>
    </lineage>
</organism>
<dbReference type="EMBL" id="MU842898">
    <property type="protein sequence ID" value="KAK2027259.1"/>
    <property type="molecule type" value="Genomic_DNA"/>
</dbReference>
<accession>A0AAD9HG25</accession>
<protein>
    <submittedName>
        <fullName evidence="2">Uncharacterized protein</fullName>
    </submittedName>
</protein>
<reference evidence="2" key="1">
    <citation type="submission" date="2021-06" db="EMBL/GenBank/DDBJ databases">
        <title>Comparative genomics, transcriptomics and evolutionary studies reveal genomic signatures of adaptation to plant cell wall in hemibiotrophic fungi.</title>
        <authorList>
            <consortium name="DOE Joint Genome Institute"/>
            <person name="Baroncelli R."/>
            <person name="Diaz J.F."/>
            <person name="Benocci T."/>
            <person name="Peng M."/>
            <person name="Battaglia E."/>
            <person name="Haridas S."/>
            <person name="Andreopoulos W."/>
            <person name="Labutti K."/>
            <person name="Pangilinan J."/>
            <person name="Floch G.L."/>
            <person name="Makela M.R."/>
            <person name="Henrissat B."/>
            <person name="Grigoriev I.V."/>
            <person name="Crouch J.A."/>
            <person name="De Vries R.P."/>
            <person name="Sukno S.A."/>
            <person name="Thon M.R."/>
        </authorList>
    </citation>
    <scope>NUCLEOTIDE SEQUENCE</scope>
    <source>
        <strain evidence="2">MAFF235873</strain>
    </source>
</reference>
<dbReference type="AlphaFoldDB" id="A0AAD9HG25"/>
<keyword evidence="3" id="KW-1185">Reference proteome</keyword>
<proteinExistence type="predicted"/>
<evidence type="ECO:0000313" key="2">
    <source>
        <dbReference type="EMBL" id="KAK2027259.1"/>
    </source>
</evidence>
<dbReference type="Proteomes" id="UP001232148">
    <property type="component" value="Unassembled WGS sequence"/>
</dbReference>
<evidence type="ECO:0000313" key="3">
    <source>
        <dbReference type="Proteomes" id="UP001232148"/>
    </source>
</evidence>
<sequence length="74" mass="8516">MDRSEHRGNVSSKKPSMGFRRLTPWRRQAQPVTAAAATVVAQTEATHGQLPAHLKSWFARFRERCFDNSPLNHW</sequence>
<comment type="caution">
    <text evidence="2">The sequence shown here is derived from an EMBL/GenBank/DDBJ whole genome shotgun (WGS) entry which is preliminary data.</text>
</comment>
<evidence type="ECO:0000256" key="1">
    <source>
        <dbReference type="SAM" id="MobiDB-lite"/>
    </source>
</evidence>
<gene>
    <name evidence="2" type="ORF">LX32DRAFT_446237</name>
</gene>